<evidence type="ECO:0000313" key="2">
    <source>
        <dbReference type="EMBL" id="AGW42338.1"/>
    </source>
</evidence>
<sequence>MTGEDGISVRLVSTAAPSTMHFEKRVNADGSDVLTVTVLFDATGLYSIVGHGETSGHVCAASLTVTPLDHPASVSEPGSGLADTGAVVAGWAGWLTGGLLAAGLLALLVASWARRLRAD</sequence>
<name>U3PFB1_LEIXC</name>
<reference evidence="2 3" key="1">
    <citation type="journal article" date="2013" name="Genome Announc.">
        <title>Complete Genome Sequence of Leifsonia xyli subsp. cynodontis Strain DSM46306, a Gram-Positive Bacterial Pathogen of Grasses.</title>
        <authorList>
            <person name="Monteiro-Vitorello C.B."/>
            <person name="Zerillo M.M."/>
            <person name="Van Sluys M.A."/>
            <person name="Camargo L.E."/>
            <person name="Kitajima J.P."/>
        </authorList>
    </citation>
    <scope>NUCLEOTIDE SEQUENCE [LARGE SCALE GENOMIC DNA]</scope>
    <source>
        <strain evidence="2 3">DSM 46306</strain>
    </source>
</reference>
<dbReference type="HOGENOM" id="CLU_2058465_0_0_11"/>
<keyword evidence="1" id="KW-0812">Transmembrane</keyword>
<dbReference type="EMBL" id="CP006734">
    <property type="protein sequence ID" value="AGW42338.1"/>
    <property type="molecule type" value="Genomic_DNA"/>
</dbReference>
<keyword evidence="1" id="KW-1133">Transmembrane helix</keyword>
<proteinExistence type="predicted"/>
<evidence type="ECO:0000313" key="3">
    <source>
        <dbReference type="Proteomes" id="UP000016743"/>
    </source>
</evidence>
<dbReference type="AlphaFoldDB" id="U3PFB1"/>
<keyword evidence="3" id="KW-1185">Reference proteome</keyword>
<keyword evidence="1" id="KW-0472">Membrane</keyword>
<feature type="transmembrane region" description="Helical" evidence="1">
    <location>
        <begin position="91"/>
        <end position="113"/>
    </location>
</feature>
<evidence type="ECO:0000256" key="1">
    <source>
        <dbReference type="SAM" id="Phobius"/>
    </source>
</evidence>
<dbReference type="RefSeq" id="WP_021755809.1">
    <property type="nucleotide sequence ID" value="NC_022438.1"/>
</dbReference>
<dbReference type="KEGG" id="lxy:O159_23790"/>
<gene>
    <name evidence="2" type="ORF">O159_23790</name>
</gene>
<accession>U3PFB1</accession>
<protein>
    <submittedName>
        <fullName evidence="2">Uncharacterized protein</fullName>
    </submittedName>
</protein>
<dbReference type="PATRIC" id="fig|1389489.3.peg.2278"/>
<organism evidence="2 3">
    <name type="scientific">Leifsonia xyli subsp. cynodontis DSM 46306</name>
    <dbReference type="NCBI Taxonomy" id="1389489"/>
    <lineage>
        <taxon>Bacteria</taxon>
        <taxon>Bacillati</taxon>
        <taxon>Actinomycetota</taxon>
        <taxon>Actinomycetes</taxon>
        <taxon>Micrococcales</taxon>
        <taxon>Microbacteriaceae</taxon>
        <taxon>Leifsonia</taxon>
    </lineage>
</organism>
<dbReference type="STRING" id="1389489.O159_23790"/>
<dbReference type="Proteomes" id="UP000016743">
    <property type="component" value="Chromosome"/>
</dbReference>